<dbReference type="Gene3D" id="3.40.47.10">
    <property type="match status" value="1"/>
</dbReference>
<proteinExistence type="predicted"/>
<feature type="domain" description="Thiolase C-terminal" evidence="1">
    <location>
        <begin position="264"/>
        <end position="391"/>
    </location>
</feature>
<name>A0A6J7EDR0_9ZZZZ</name>
<dbReference type="EMBL" id="CAFBPM010000004">
    <property type="protein sequence ID" value="CAB5016421.1"/>
    <property type="molecule type" value="Genomic_DNA"/>
</dbReference>
<dbReference type="PIRSF" id="PIRSF000429">
    <property type="entry name" value="Ac-CoA_Ac_transf"/>
    <property type="match status" value="1"/>
</dbReference>
<dbReference type="SUPFAM" id="SSF53901">
    <property type="entry name" value="Thiolase-like"/>
    <property type="match status" value="2"/>
</dbReference>
<protein>
    <submittedName>
        <fullName evidence="2">Unannotated protein</fullName>
    </submittedName>
</protein>
<dbReference type="PANTHER" id="PTHR42870">
    <property type="entry name" value="ACETYL-COA C-ACETYLTRANSFERASE"/>
    <property type="match status" value="1"/>
</dbReference>
<accession>A0A6J7EDR0</accession>
<dbReference type="AlphaFoldDB" id="A0A6J7EDR0"/>
<dbReference type="EMBL" id="CAFBLT010000001">
    <property type="protein sequence ID" value="CAB4879104.1"/>
    <property type="molecule type" value="Genomic_DNA"/>
</dbReference>
<dbReference type="InterPro" id="IPR002155">
    <property type="entry name" value="Thiolase"/>
</dbReference>
<dbReference type="Pfam" id="PF22691">
    <property type="entry name" value="Thiolase_C_1"/>
    <property type="match status" value="1"/>
</dbReference>
<dbReference type="InterPro" id="IPR055140">
    <property type="entry name" value="Thiolase_C_2"/>
</dbReference>
<organism evidence="2">
    <name type="scientific">freshwater metagenome</name>
    <dbReference type="NCBI Taxonomy" id="449393"/>
    <lineage>
        <taxon>unclassified sequences</taxon>
        <taxon>metagenomes</taxon>
        <taxon>ecological metagenomes</taxon>
    </lineage>
</organism>
<evidence type="ECO:0000313" key="2">
    <source>
        <dbReference type="EMBL" id="CAB4879104.1"/>
    </source>
</evidence>
<gene>
    <name evidence="2" type="ORF">UFOPK3427_01348</name>
    <name evidence="3" type="ORF">UFOPK4112_00636</name>
</gene>
<dbReference type="InterPro" id="IPR016039">
    <property type="entry name" value="Thiolase-like"/>
</dbReference>
<dbReference type="PANTHER" id="PTHR42870:SF1">
    <property type="entry name" value="NON-SPECIFIC LIPID-TRANSFER PROTEIN-LIKE 2"/>
    <property type="match status" value="1"/>
</dbReference>
<evidence type="ECO:0000259" key="1">
    <source>
        <dbReference type="Pfam" id="PF22691"/>
    </source>
</evidence>
<dbReference type="GO" id="GO:0016747">
    <property type="term" value="F:acyltransferase activity, transferring groups other than amino-acyl groups"/>
    <property type="evidence" value="ECO:0007669"/>
    <property type="project" value="InterPro"/>
</dbReference>
<dbReference type="CDD" id="cd00829">
    <property type="entry name" value="SCP-x_thiolase"/>
    <property type="match status" value="1"/>
</dbReference>
<sequence>MAKSDDFIEKRCAVTGIGQSEIGRRLYRDPLELTLDACLAAVDDAGLTLDDIDGLSTYPGAMGGPQGFSGAGAYDVIDALRLKVGWYDSGVETSGQLGSVMKAVLAVGAGLANHVICFRSVWEGSAQGTGGRGALGMGGGGGSFRASGAQQWTLPFNAASASCWIALYAQAHMHRYGTTTEQLAQIAINARKNAALNPNAIYRDPMSLDDYMDARMITTPLRLFDCDVPCDGATAFIISRREQAKDMKQTPVYFEAIGTAMRDRPSWDQLDDLTRIVGADAAEQMWSRTSLTPADVDLAELYDGFSILTLLWMEAMGLCPVGESGAFVEGGERIARDGVLPLNTHGGQLSAGRLHGYGFLHEACVQLRGQGGERQVAKIPSIAAVAAGGGNTCGAMLVTTNE</sequence>
<reference evidence="2" key="1">
    <citation type="submission" date="2020-05" db="EMBL/GenBank/DDBJ databases">
        <authorList>
            <person name="Chiriac C."/>
            <person name="Salcher M."/>
            <person name="Ghai R."/>
            <person name="Kavagutti S V."/>
        </authorList>
    </citation>
    <scope>NUCLEOTIDE SEQUENCE</scope>
</reference>
<evidence type="ECO:0000313" key="3">
    <source>
        <dbReference type="EMBL" id="CAB5016421.1"/>
    </source>
</evidence>